<proteinExistence type="predicted"/>
<reference evidence="1 2" key="1">
    <citation type="submission" date="2008-03" db="EMBL/GenBank/DDBJ databases">
        <title>Sequencing of the draft genome and assembly of Burkholderia ambifaria IOP40-10.</title>
        <authorList>
            <consortium name="US DOE Joint Genome Institute (JGI-PGF)"/>
            <person name="Copeland A."/>
            <person name="Lucas S."/>
            <person name="Lapidus A."/>
            <person name="Glavina del Rio T."/>
            <person name="Dalin E."/>
            <person name="Tice H."/>
            <person name="Bruce D."/>
            <person name="Goodwin L."/>
            <person name="Pitluck S."/>
            <person name="Larimer F."/>
            <person name="Land M.L."/>
            <person name="Hauser L."/>
            <person name="Tiedje J."/>
            <person name="Richardson P."/>
        </authorList>
    </citation>
    <scope>NUCLEOTIDE SEQUENCE [LARGE SCALE GENOMIC DNA]</scope>
    <source>
        <strain evidence="1 2">IOP40-10</strain>
    </source>
</reference>
<organism evidence="1 2">
    <name type="scientific">Burkholderia ambifaria IOP40-10</name>
    <dbReference type="NCBI Taxonomy" id="396596"/>
    <lineage>
        <taxon>Bacteria</taxon>
        <taxon>Pseudomonadati</taxon>
        <taxon>Pseudomonadota</taxon>
        <taxon>Betaproteobacteria</taxon>
        <taxon>Burkholderiales</taxon>
        <taxon>Burkholderiaceae</taxon>
        <taxon>Burkholderia</taxon>
        <taxon>Burkholderia cepacia complex</taxon>
    </lineage>
</organism>
<evidence type="ECO:0000313" key="2">
    <source>
        <dbReference type="Proteomes" id="UP000005463"/>
    </source>
</evidence>
<evidence type="ECO:0000313" key="1">
    <source>
        <dbReference type="EMBL" id="EDT03942.1"/>
    </source>
</evidence>
<sequence length="144" mass="15155">MPSVGVAGSGFTSFALPSVTTGLVAASVRKSITRISASGGDWRFTCVWIEYFARVSVLRVCSALCDTRPDTLTLIGPQPNFAWNSPPASVDDDDFSDCVISISKSIVPSSIAMIGWTIAASSGMRMVFCTTPFDTPLSSTSVSS</sequence>
<accession>B1FEQ1</accession>
<dbReference type="Proteomes" id="UP000005463">
    <property type="component" value="Unassembled WGS sequence"/>
</dbReference>
<gene>
    <name evidence="1" type="ORF">BamIOP4010DRAFT_2511</name>
</gene>
<dbReference type="AlphaFoldDB" id="B1FEQ1"/>
<comment type="caution">
    <text evidence="1">The sequence shown here is derived from an EMBL/GenBank/DDBJ whole genome shotgun (WGS) entry which is preliminary data.</text>
</comment>
<name>B1FEQ1_9BURK</name>
<protein>
    <submittedName>
        <fullName evidence="1">Uncharacterized protein</fullName>
    </submittedName>
</protein>
<dbReference type="EMBL" id="ABLC01000052">
    <property type="protein sequence ID" value="EDT03942.1"/>
    <property type="molecule type" value="Genomic_DNA"/>
</dbReference>